<dbReference type="InterPro" id="IPR052580">
    <property type="entry name" value="Lipid_Hydrolase"/>
</dbReference>
<evidence type="ECO:0000259" key="2">
    <source>
        <dbReference type="PROSITE" id="PS51635"/>
    </source>
</evidence>
<name>A0A6C0J5F3_9ZZZZ</name>
<accession>A0A6C0J5F3</accession>
<evidence type="ECO:0000313" key="3">
    <source>
        <dbReference type="EMBL" id="QHU00090.1"/>
    </source>
</evidence>
<dbReference type="Gene3D" id="3.40.1090.10">
    <property type="entry name" value="Cytosolic phospholipase A2 catalytic domain"/>
    <property type="match status" value="2"/>
</dbReference>
<dbReference type="AlphaFoldDB" id="A0A6C0J5F3"/>
<dbReference type="InterPro" id="IPR016035">
    <property type="entry name" value="Acyl_Trfase/lysoPLipase"/>
</dbReference>
<dbReference type="EMBL" id="MN740323">
    <property type="protein sequence ID" value="QHU00090.1"/>
    <property type="molecule type" value="Genomic_DNA"/>
</dbReference>
<dbReference type="GO" id="GO:0006629">
    <property type="term" value="P:lipid metabolic process"/>
    <property type="evidence" value="ECO:0007669"/>
    <property type="project" value="UniProtKB-KW"/>
</dbReference>
<feature type="domain" description="PNPLA" evidence="2">
    <location>
        <begin position="6"/>
        <end position="188"/>
    </location>
</feature>
<dbReference type="PANTHER" id="PTHR46394:SF1">
    <property type="entry name" value="PNPLA DOMAIN-CONTAINING PROTEIN"/>
    <property type="match status" value="1"/>
</dbReference>
<evidence type="ECO:0000256" key="1">
    <source>
        <dbReference type="ARBA" id="ARBA00023098"/>
    </source>
</evidence>
<dbReference type="SUPFAM" id="SSF52151">
    <property type="entry name" value="FabD/lysophospholipase-like"/>
    <property type="match status" value="1"/>
</dbReference>
<dbReference type="Pfam" id="PF01734">
    <property type="entry name" value="Patatin"/>
    <property type="match status" value="1"/>
</dbReference>
<dbReference type="PROSITE" id="PS51635">
    <property type="entry name" value="PNPLA"/>
    <property type="match status" value="1"/>
</dbReference>
<reference evidence="3" key="1">
    <citation type="journal article" date="2020" name="Nature">
        <title>Giant virus diversity and host interactions through global metagenomics.</title>
        <authorList>
            <person name="Schulz F."/>
            <person name="Roux S."/>
            <person name="Paez-Espino D."/>
            <person name="Jungbluth S."/>
            <person name="Walsh D.A."/>
            <person name="Denef V.J."/>
            <person name="McMahon K.D."/>
            <person name="Konstantinidis K.T."/>
            <person name="Eloe-Fadrosh E.A."/>
            <person name="Kyrpides N.C."/>
            <person name="Woyke T."/>
        </authorList>
    </citation>
    <scope>NUCLEOTIDE SEQUENCE</scope>
    <source>
        <strain evidence="3">GVMAG-M-3300025860-12</strain>
    </source>
</reference>
<dbReference type="InterPro" id="IPR002641">
    <property type="entry name" value="PNPLA_dom"/>
</dbReference>
<sequence>MYYNSLCLSGGGVNGLQILGSISYLIKHNIINLKYINTFIGTSVGSIICFLLNLNYTINTIAQIVYEINLEKIQLEFDLDIFLNNLGIDNGNKIIIIIQTLLFNKLKVYDITFDELYRKTNKILKIIVVNYTDRLEEIFDYKSTPNLSIIRAIRMSISIPLIFTPIYFNNKIYIDGGIMNNFGINYCNLDKTIGICIENNNKNQNPQNIMDFLKGVLSIIYKNVTSKNWENHINVIILRTTMEMSDFNLAKETKLEILKNGYKQTKYHIKYNINNRLEFFAIKYINKIIYKSLYVNINSF</sequence>
<organism evidence="3">
    <name type="scientific">viral metagenome</name>
    <dbReference type="NCBI Taxonomy" id="1070528"/>
    <lineage>
        <taxon>unclassified sequences</taxon>
        <taxon>metagenomes</taxon>
        <taxon>organismal metagenomes</taxon>
    </lineage>
</organism>
<dbReference type="PANTHER" id="PTHR46394">
    <property type="entry name" value="ANNEXIN"/>
    <property type="match status" value="1"/>
</dbReference>
<keyword evidence="1" id="KW-0443">Lipid metabolism</keyword>
<protein>
    <recommendedName>
        <fullName evidence="2">PNPLA domain-containing protein</fullName>
    </recommendedName>
</protein>
<proteinExistence type="predicted"/>